<dbReference type="GO" id="GO:0006508">
    <property type="term" value="P:proteolysis"/>
    <property type="evidence" value="ECO:0007669"/>
    <property type="project" value="UniProtKB-KW"/>
</dbReference>
<name>B0VID9_CLOAI</name>
<keyword evidence="2" id="KW-1185">Reference proteome</keyword>
<dbReference type="EC" id="1.3.1.74" evidence="1"/>
<organism evidence="1 2">
    <name type="scientific">Cloacimonas acidaminovorans (strain Evry)</name>
    <dbReference type="NCBI Taxonomy" id="459349"/>
    <lineage>
        <taxon>Bacteria</taxon>
        <taxon>Pseudomonadati</taxon>
        <taxon>Candidatus Cloacimonadota</taxon>
        <taxon>Candidatus Cloacimonadia</taxon>
        <taxon>Candidatus Cloacimonadales</taxon>
        <taxon>Candidatus Cloacimonadaceae</taxon>
        <taxon>Candidatus Cloacimonas</taxon>
    </lineage>
</organism>
<dbReference type="PRINTS" id="PR00834">
    <property type="entry name" value="PROTEASES2C"/>
</dbReference>
<dbReference type="InterPro" id="IPR009003">
    <property type="entry name" value="Peptidase_S1_PA"/>
</dbReference>
<dbReference type="Proteomes" id="UP000002019">
    <property type="component" value="Chromosome"/>
</dbReference>
<dbReference type="GO" id="GO:0004252">
    <property type="term" value="F:serine-type endopeptidase activity"/>
    <property type="evidence" value="ECO:0007669"/>
    <property type="project" value="InterPro"/>
</dbReference>
<dbReference type="HOGENOM" id="CLU_020120_4_2_0"/>
<sequence>MKRINLFTIILILLLNAFITMALINKYGNKTPETDTFVSQGTSQPSKASSAKRINSITEAVKAVEPAVVSINVIKTEYVRAVSPFGLGFFDFFGSIPLLRQIESIGSGVIYDPKGYIVTNAHVVSGATQIKVILPDKREFSGTVAGIDEIHDVAKVKITGNNLPVAEMGNSNDLIIGEWSIALGNPYGFLMNDSKPSVSVGVISAVNRNFAARQDRHEYKSMIQTDAAINPGNSGGPLVNINGEVVGINTFIFSENGGNIGIGFAIPINSVKTILAKI</sequence>
<evidence type="ECO:0000313" key="2">
    <source>
        <dbReference type="Proteomes" id="UP000002019"/>
    </source>
</evidence>
<dbReference type="eggNOG" id="COG0265">
    <property type="taxonomic scope" value="Bacteria"/>
</dbReference>
<dbReference type="InterPro" id="IPR001940">
    <property type="entry name" value="Peptidase_S1C"/>
</dbReference>
<dbReference type="OrthoDB" id="9807133at2"/>
<evidence type="ECO:0000313" key="1">
    <source>
        <dbReference type="EMBL" id="CAO79928.1"/>
    </source>
</evidence>
<keyword evidence="1" id="KW-0378">Hydrolase</keyword>
<dbReference type="SUPFAM" id="SSF50494">
    <property type="entry name" value="Trypsin-like serine proteases"/>
    <property type="match status" value="1"/>
</dbReference>
<protein>
    <submittedName>
        <fullName evidence="1">Protease degQ</fullName>
        <ecNumber evidence="1">1.3.1.74</ecNumber>
    </submittedName>
</protein>
<dbReference type="KEGG" id="caci:CLOAM0010"/>
<proteinExistence type="predicted"/>
<dbReference type="PANTHER" id="PTHR22939:SF129">
    <property type="entry name" value="SERINE PROTEASE HTRA2, MITOCHONDRIAL"/>
    <property type="match status" value="1"/>
</dbReference>
<dbReference type="GO" id="GO:0032440">
    <property type="term" value="F:2-alkenal reductase [NAD(P)H] activity"/>
    <property type="evidence" value="ECO:0007669"/>
    <property type="project" value="UniProtKB-EC"/>
</dbReference>
<dbReference type="AlphaFoldDB" id="B0VID9"/>
<keyword evidence="1" id="KW-0645">Protease</keyword>
<keyword evidence="1" id="KW-0560">Oxidoreductase</keyword>
<dbReference type="EMBL" id="CU466930">
    <property type="protein sequence ID" value="CAO79928.1"/>
    <property type="molecule type" value="Genomic_DNA"/>
</dbReference>
<dbReference type="Pfam" id="PF13365">
    <property type="entry name" value="Trypsin_2"/>
    <property type="match status" value="1"/>
</dbReference>
<reference evidence="1 2" key="1">
    <citation type="journal article" date="2008" name="J. Bacteriol.">
        <title>'Candidatus Cloacamonas acidaminovorans': genome sequence reconstruction provides a first glimpse of a new bacterial division.</title>
        <authorList>
            <person name="Pelletier E."/>
            <person name="Kreimeyer A."/>
            <person name="Bocs S."/>
            <person name="Rouy Z."/>
            <person name="Gyapay G."/>
            <person name="Chouari R."/>
            <person name="Riviere D."/>
            <person name="Ganesan A."/>
            <person name="Daegelen P."/>
            <person name="Sghir A."/>
            <person name="Cohen G.N."/>
            <person name="Medigue C."/>
            <person name="Weissenbach J."/>
            <person name="Le Paslier D."/>
        </authorList>
    </citation>
    <scope>NUCLEOTIDE SEQUENCE [LARGE SCALE GENOMIC DNA]</scope>
    <source>
        <strain evidence="2">Evry</strain>
    </source>
</reference>
<accession>B0VID9</accession>
<dbReference type="Gene3D" id="2.40.10.120">
    <property type="match status" value="1"/>
</dbReference>
<dbReference type="PANTHER" id="PTHR22939">
    <property type="entry name" value="SERINE PROTEASE FAMILY S1C HTRA-RELATED"/>
    <property type="match status" value="1"/>
</dbReference>
<dbReference type="RefSeq" id="WP_015423789.1">
    <property type="nucleotide sequence ID" value="NC_020449.1"/>
</dbReference>
<dbReference type="STRING" id="459349.CLOAM0010"/>
<gene>
    <name evidence="1" type="ordered locus">CLOAM0010</name>
</gene>